<dbReference type="EMBL" id="CAJOBI010199048">
    <property type="protein sequence ID" value="CAF4985427.1"/>
    <property type="molecule type" value="Genomic_DNA"/>
</dbReference>
<gene>
    <name evidence="1" type="ORF">BYL167_LOCUS38365</name>
    <name evidence="2" type="ORF">SMN809_LOCUS55967</name>
</gene>
<dbReference type="EMBL" id="CAJOBH010089383">
    <property type="protein sequence ID" value="CAF4557294.1"/>
    <property type="molecule type" value="Genomic_DNA"/>
</dbReference>
<feature type="non-terminal residue" evidence="2">
    <location>
        <position position="55"/>
    </location>
</feature>
<reference evidence="2" key="1">
    <citation type="submission" date="2021-02" db="EMBL/GenBank/DDBJ databases">
        <authorList>
            <person name="Nowell W R."/>
        </authorList>
    </citation>
    <scope>NUCLEOTIDE SEQUENCE</scope>
</reference>
<dbReference type="AlphaFoldDB" id="A0A8S3D8H3"/>
<comment type="caution">
    <text evidence="2">The sequence shown here is derived from an EMBL/GenBank/DDBJ whole genome shotgun (WGS) entry which is preliminary data.</text>
</comment>
<sequence length="55" mass="5840">MASTDTKQVICKRKSINTAINAYNEKICTAGIGVNDPTRNAMDSLVAVNNIDGPT</sequence>
<dbReference type="Proteomes" id="UP000676336">
    <property type="component" value="Unassembled WGS sequence"/>
</dbReference>
<evidence type="ECO:0000313" key="1">
    <source>
        <dbReference type="EMBL" id="CAF4557294.1"/>
    </source>
</evidence>
<evidence type="ECO:0000313" key="2">
    <source>
        <dbReference type="EMBL" id="CAF4985427.1"/>
    </source>
</evidence>
<accession>A0A8S3D8H3</accession>
<organism evidence="2 3">
    <name type="scientific">Rotaria magnacalcarata</name>
    <dbReference type="NCBI Taxonomy" id="392030"/>
    <lineage>
        <taxon>Eukaryota</taxon>
        <taxon>Metazoa</taxon>
        <taxon>Spiralia</taxon>
        <taxon>Gnathifera</taxon>
        <taxon>Rotifera</taxon>
        <taxon>Eurotatoria</taxon>
        <taxon>Bdelloidea</taxon>
        <taxon>Philodinida</taxon>
        <taxon>Philodinidae</taxon>
        <taxon>Rotaria</taxon>
    </lineage>
</organism>
<name>A0A8S3D8H3_9BILA</name>
<evidence type="ECO:0000313" key="3">
    <source>
        <dbReference type="Proteomes" id="UP000676336"/>
    </source>
</evidence>
<protein>
    <submittedName>
        <fullName evidence="2">Uncharacterized protein</fullName>
    </submittedName>
</protein>
<proteinExistence type="predicted"/>
<dbReference type="Proteomes" id="UP000681967">
    <property type="component" value="Unassembled WGS sequence"/>
</dbReference>